<reference evidence="2 3" key="1">
    <citation type="submission" date="2007-03" db="EMBL/GenBank/DDBJ databases">
        <authorList>
            <person name="Stal L."/>
            <person name="Ferriera S."/>
            <person name="Johnson J."/>
            <person name="Kravitz S."/>
            <person name="Beeson K."/>
            <person name="Sutton G."/>
            <person name="Rogers Y.-H."/>
            <person name="Friedman R."/>
            <person name="Frazier M."/>
            <person name="Venter J.C."/>
        </authorList>
    </citation>
    <scope>NUCLEOTIDE SEQUENCE [LARGE SCALE GENOMIC DNA]</scope>
    <source>
        <strain evidence="2 3">CCY0110</strain>
    </source>
</reference>
<dbReference type="AlphaFoldDB" id="A3IR23"/>
<dbReference type="RefSeq" id="WP_008275837.1">
    <property type="nucleotide sequence ID" value="NZ_AAXW01000017.1"/>
</dbReference>
<evidence type="ECO:0000313" key="3">
    <source>
        <dbReference type="Proteomes" id="UP000003781"/>
    </source>
</evidence>
<comment type="caution">
    <text evidence="2">The sequence shown here is derived from an EMBL/GenBank/DDBJ whole genome shotgun (WGS) entry which is preliminary data.</text>
</comment>
<organism evidence="2 3">
    <name type="scientific">Crocosphaera chwakensis CCY0110</name>
    <dbReference type="NCBI Taxonomy" id="391612"/>
    <lineage>
        <taxon>Bacteria</taxon>
        <taxon>Bacillati</taxon>
        <taxon>Cyanobacteriota</taxon>
        <taxon>Cyanophyceae</taxon>
        <taxon>Oscillatoriophycideae</taxon>
        <taxon>Chroococcales</taxon>
        <taxon>Aphanothecaceae</taxon>
        <taxon>Crocosphaera</taxon>
        <taxon>Crocosphaera chwakensis</taxon>
    </lineage>
</organism>
<dbReference type="InterPro" id="IPR024700">
    <property type="entry name" value="UCP020217"/>
</dbReference>
<dbReference type="Pfam" id="PF18765">
    <property type="entry name" value="Polbeta"/>
    <property type="match status" value="1"/>
</dbReference>
<dbReference type="InterPro" id="IPR041633">
    <property type="entry name" value="Polbeta"/>
</dbReference>
<protein>
    <recommendedName>
        <fullName evidence="1">Polymerase beta nucleotidyltransferase domain-containing protein</fullName>
    </recommendedName>
</protein>
<dbReference type="eggNOG" id="COG1708">
    <property type="taxonomic scope" value="Bacteria"/>
</dbReference>
<evidence type="ECO:0000259" key="1">
    <source>
        <dbReference type="Pfam" id="PF18765"/>
    </source>
</evidence>
<dbReference type="InterPro" id="IPR043519">
    <property type="entry name" value="NT_sf"/>
</dbReference>
<dbReference type="PIRSF" id="PIRSF020217">
    <property type="entry name" value="UCP020217"/>
    <property type="match status" value="1"/>
</dbReference>
<gene>
    <name evidence="2" type="ORF">CY0110_27415</name>
</gene>
<evidence type="ECO:0000313" key="2">
    <source>
        <dbReference type="EMBL" id="EAZ91013.1"/>
    </source>
</evidence>
<proteinExistence type="predicted"/>
<name>A3IR23_9CHRO</name>
<dbReference type="CDD" id="cd05403">
    <property type="entry name" value="NT_KNTase_like"/>
    <property type="match status" value="1"/>
</dbReference>
<dbReference type="EMBL" id="AAXW01000017">
    <property type="protein sequence ID" value="EAZ91013.1"/>
    <property type="molecule type" value="Genomic_DNA"/>
</dbReference>
<feature type="domain" description="Polymerase beta nucleotidyltransferase" evidence="1">
    <location>
        <begin position="41"/>
        <end position="124"/>
    </location>
</feature>
<sequence>MINQVTPEDIIKYRQTAQKNWQKTAKERQLRQEKAWILAKQAANLLKKQFKVNKVVVFGSLIRENYFTLWSDIDIAAWGLSPQDTFRAMETVKDLDQDIEINLVDIETCSKKLKANIEKDGIIL</sequence>
<dbReference type="OrthoDB" id="37820at2"/>
<dbReference type="Gene3D" id="3.30.460.10">
    <property type="entry name" value="Beta Polymerase, domain 2"/>
    <property type="match status" value="1"/>
</dbReference>
<dbReference type="Proteomes" id="UP000003781">
    <property type="component" value="Unassembled WGS sequence"/>
</dbReference>
<dbReference type="SUPFAM" id="SSF81301">
    <property type="entry name" value="Nucleotidyltransferase"/>
    <property type="match status" value="1"/>
</dbReference>
<accession>A3IR23</accession>
<keyword evidence="3" id="KW-1185">Reference proteome</keyword>